<evidence type="ECO:0000313" key="4">
    <source>
        <dbReference type="EMBL" id="CAF1352845.1"/>
    </source>
</evidence>
<dbReference type="PROSITE" id="PS50222">
    <property type="entry name" value="EF_HAND_2"/>
    <property type="match status" value="1"/>
</dbReference>
<dbReference type="Pfam" id="PF13181">
    <property type="entry name" value="TPR_8"/>
    <property type="match status" value="2"/>
</dbReference>
<dbReference type="GO" id="GO:0005509">
    <property type="term" value="F:calcium ion binding"/>
    <property type="evidence" value="ECO:0007669"/>
    <property type="project" value="InterPro"/>
</dbReference>
<dbReference type="InterPro" id="IPR019734">
    <property type="entry name" value="TPR_rpt"/>
</dbReference>
<dbReference type="OrthoDB" id="293868at2759"/>
<dbReference type="Pfam" id="PF13499">
    <property type="entry name" value="EF-hand_7"/>
    <property type="match status" value="1"/>
</dbReference>
<evidence type="ECO:0000256" key="1">
    <source>
        <dbReference type="ARBA" id="ARBA00022837"/>
    </source>
</evidence>
<name>A0A818RUB7_9BILA</name>
<evidence type="ECO:0000256" key="2">
    <source>
        <dbReference type="PROSITE-ProRule" id="PRU00339"/>
    </source>
</evidence>
<dbReference type="PROSITE" id="PS50293">
    <property type="entry name" value="TPR_REGION"/>
    <property type="match status" value="1"/>
</dbReference>
<proteinExistence type="predicted"/>
<dbReference type="Gene3D" id="1.25.40.10">
    <property type="entry name" value="Tetratricopeptide repeat domain"/>
    <property type="match status" value="1"/>
</dbReference>
<dbReference type="InterPro" id="IPR018247">
    <property type="entry name" value="EF_Hand_1_Ca_BS"/>
</dbReference>
<keyword evidence="1" id="KW-0106">Calcium</keyword>
<gene>
    <name evidence="5" type="ORF">OKA104_LOCUS9921</name>
    <name evidence="4" type="ORF">VCS650_LOCUS33868</name>
</gene>
<dbReference type="SMART" id="SM00054">
    <property type="entry name" value="EFh"/>
    <property type="match status" value="2"/>
</dbReference>
<evidence type="ECO:0000313" key="6">
    <source>
        <dbReference type="Proteomes" id="UP000663881"/>
    </source>
</evidence>
<dbReference type="Proteomes" id="UP000663881">
    <property type="component" value="Unassembled WGS sequence"/>
</dbReference>
<dbReference type="PROSITE" id="PS00018">
    <property type="entry name" value="EF_HAND_1"/>
    <property type="match status" value="1"/>
</dbReference>
<dbReference type="SUPFAM" id="SSF47473">
    <property type="entry name" value="EF-hand"/>
    <property type="match status" value="1"/>
</dbReference>
<sequence length="523" mass="60493">MSTEKNSAIDLRSEFNRLDYDKDGYITLKEFRDYHERTNKDGTAIEKAFAEIDADNDGMVTFEAHLSEHTHIIQNFRVIWLDSNIDPINNNDSINTLLKLRQVVNTVETFTDVNTCLDSINDIDDEKIFMILSGRLGQTIISHIHNIFSLHSIYIFCSNKTQHERWTQQWCKIKGVFTDITLICQVLKQAAHEGAHNSVSLGFISLNDTIIDRNLDHLDKSYMYTQILKEILLTIPFKSEHMKEFFTYCRKKLLLNNAIELKNVDKIEQEYHDRKPIWCIANNGSGLNYKIGFLHKHIVQLHSEQYGEQSNSDIFTVYRGQSLSETDFNQLISTQGGLLSFNNFLSTSKNRHVSLAFARRTINNSNKIGVLFIMKIDPMIRSTPFANIINTSAFKKEDEILFSMHSVFRIGEAKQIDGPDSRMWKVKLTLTSDTDPQLHRLTQHIRTETFSSSIGWHRLGQLLIKLGQFDKAQQVFEIILNQSNDQGEKANIYHMLGIIKNNQGKYFEAIEVYEKSNKINHEI</sequence>
<dbReference type="AlphaFoldDB" id="A0A818RUB7"/>
<dbReference type="Gene3D" id="3.90.176.10">
    <property type="entry name" value="Toxin ADP-ribosyltransferase, Chain A, domain 1"/>
    <property type="match status" value="1"/>
</dbReference>
<dbReference type="PROSITE" id="PS50005">
    <property type="entry name" value="TPR"/>
    <property type="match status" value="1"/>
</dbReference>
<dbReference type="EMBL" id="CAJOAY010000430">
    <property type="protein sequence ID" value="CAF3663329.1"/>
    <property type="molecule type" value="Genomic_DNA"/>
</dbReference>
<dbReference type="InterPro" id="IPR011990">
    <property type="entry name" value="TPR-like_helical_dom_sf"/>
</dbReference>
<dbReference type="Gene3D" id="1.10.238.10">
    <property type="entry name" value="EF-hand"/>
    <property type="match status" value="1"/>
</dbReference>
<dbReference type="InterPro" id="IPR011992">
    <property type="entry name" value="EF-hand-dom_pair"/>
</dbReference>
<accession>A0A818RUB7</accession>
<keyword evidence="2" id="KW-0802">TPR repeat</keyword>
<dbReference type="InterPro" id="IPR002048">
    <property type="entry name" value="EF_hand_dom"/>
</dbReference>
<feature type="repeat" description="TPR" evidence="2">
    <location>
        <begin position="453"/>
        <end position="486"/>
    </location>
</feature>
<evidence type="ECO:0000259" key="3">
    <source>
        <dbReference type="PROSITE" id="PS50222"/>
    </source>
</evidence>
<dbReference type="EMBL" id="CAJNON010000680">
    <property type="protein sequence ID" value="CAF1352845.1"/>
    <property type="molecule type" value="Genomic_DNA"/>
</dbReference>
<reference evidence="5" key="1">
    <citation type="submission" date="2021-02" db="EMBL/GenBank/DDBJ databases">
        <authorList>
            <person name="Nowell W R."/>
        </authorList>
    </citation>
    <scope>NUCLEOTIDE SEQUENCE</scope>
</reference>
<dbReference type="Proteomes" id="UP000663891">
    <property type="component" value="Unassembled WGS sequence"/>
</dbReference>
<evidence type="ECO:0000313" key="5">
    <source>
        <dbReference type="EMBL" id="CAF3663329.1"/>
    </source>
</evidence>
<dbReference type="SUPFAM" id="SSF48452">
    <property type="entry name" value="TPR-like"/>
    <property type="match status" value="1"/>
</dbReference>
<organism evidence="5 6">
    <name type="scientific">Adineta steineri</name>
    <dbReference type="NCBI Taxonomy" id="433720"/>
    <lineage>
        <taxon>Eukaryota</taxon>
        <taxon>Metazoa</taxon>
        <taxon>Spiralia</taxon>
        <taxon>Gnathifera</taxon>
        <taxon>Rotifera</taxon>
        <taxon>Eurotatoria</taxon>
        <taxon>Bdelloidea</taxon>
        <taxon>Adinetida</taxon>
        <taxon>Adinetidae</taxon>
        <taxon>Adineta</taxon>
    </lineage>
</organism>
<comment type="caution">
    <text evidence="5">The sequence shown here is derived from an EMBL/GenBank/DDBJ whole genome shotgun (WGS) entry which is preliminary data.</text>
</comment>
<dbReference type="SMART" id="SM00028">
    <property type="entry name" value="TPR"/>
    <property type="match status" value="2"/>
</dbReference>
<dbReference type="SUPFAM" id="SSF56399">
    <property type="entry name" value="ADP-ribosylation"/>
    <property type="match status" value="1"/>
</dbReference>
<dbReference type="CDD" id="cd00051">
    <property type="entry name" value="EFh"/>
    <property type="match status" value="1"/>
</dbReference>
<protein>
    <recommendedName>
        <fullName evidence="3">EF-hand domain-containing protein</fullName>
    </recommendedName>
</protein>
<feature type="domain" description="EF-hand" evidence="3">
    <location>
        <begin position="6"/>
        <end position="41"/>
    </location>
</feature>